<dbReference type="SUPFAM" id="SSF53850">
    <property type="entry name" value="Periplasmic binding protein-like II"/>
    <property type="match status" value="1"/>
</dbReference>
<dbReference type="Proteomes" id="UP000019140">
    <property type="component" value="Unassembled WGS sequence"/>
</dbReference>
<feature type="chain" id="PRO_5004846138" description="Solute-binding protein family 5 domain-containing protein" evidence="4">
    <location>
        <begin position="31"/>
        <end position="403"/>
    </location>
</feature>
<dbReference type="EMBL" id="AZHX01001422">
    <property type="protein sequence ID" value="ETX03509.1"/>
    <property type="molecule type" value="Genomic_DNA"/>
</dbReference>
<reference evidence="6 7" key="1">
    <citation type="journal article" date="2014" name="Nature">
        <title>An environmental bacterial taxon with a large and distinct metabolic repertoire.</title>
        <authorList>
            <person name="Wilson M.C."/>
            <person name="Mori T."/>
            <person name="Ruckert C."/>
            <person name="Uria A.R."/>
            <person name="Helf M.J."/>
            <person name="Takada K."/>
            <person name="Gernert C."/>
            <person name="Steffens U.A."/>
            <person name="Heycke N."/>
            <person name="Schmitt S."/>
            <person name="Rinke C."/>
            <person name="Helfrich E.J."/>
            <person name="Brachmann A.O."/>
            <person name="Gurgui C."/>
            <person name="Wakimoto T."/>
            <person name="Kracht M."/>
            <person name="Crusemann M."/>
            <person name="Hentschel U."/>
            <person name="Abe I."/>
            <person name="Matsunaga S."/>
            <person name="Kalinowski J."/>
            <person name="Takeyama H."/>
            <person name="Piel J."/>
        </authorList>
    </citation>
    <scope>NUCLEOTIDE SEQUENCE [LARGE SCALE GENOMIC DNA]</scope>
    <source>
        <strain evidence="7">TSY2</strain>
    </source>
</reference>
<dbReference type="Gene3D" id="3.40.190.10">
    <property type="entry name" value="Periplasmic binding protein-like II"/>
    <property type="match status" value="1"/>
</dbReference>
<organism evidence="6 7">
    <name type="scientific">Candidatus Entotheonella gemina</name>
    <dbReference type="NCBI Taxonomy" id="1429439"/>
    <lineage>
        <taxon>Bacteria</taxon>
        <taxon>Pseudomonadati</taxon>
        <taxon>Nitrospinota/Tectimicrobiota group</taxon>
        <taxon>Candidatus Tectimicrobiota</taxon>
        <taxon>Candidatus Entotheonellia</taxon>
        <taxon>Candidatus Entotheonellales</taxon>
        <taxon>Candidatus Entotheonellaceae</taxon>
        <taxon>Candidatus Entotheonella</taxon>
    </lineage>
</organism>
<evidence type="ECO:0000256" key="1">
    <source>
        <dbReference type="ARBA" id="ARBA00005695"/>
    </source>
</evidence>
<comment type="similarity">
    <text evidence="1">Belongs to the bacterial solute-binding protein 5 family.</text>
</comment>
<dbReference type="GO" id="GO:0015833">
    <property type="term" value="P:peptide transport"/>
    <property type="evidence" value="ECO:0007669"/>
    <property type="project" value="TreeGrafter"/>
</dbReference>
<evidence type="ECO:0000313" key="7">
    <source>
        <dbReference type="Proteomes" id="UP000019140"/>
    </source>
</evidence>
<keyword evidence="2" id="KW-0813">Transport</keyword>
<dbReference type="AlphaFoldDB" id="W4LZI1"/>
<accession>W4LZI1</accession>
<sequence length="403" mass="45930">MLRNRCLRLGVSILAMFVIATMLQPVPASAAKKKILKIAAKEQETLDPHASILGQTQQSVRFVYRGLAKFATKDGKVTTAEVEPDLAESWTVSDDGTIWTFKLRQGVQFHKGFGEMTAEDVKYSFERQLNRMKGMRFAKNLDVIKDITIIDPYTLRLTLKQYDPVFPLRMVGYQQGYIISKKAAEKYGHDNFGWNPVGTGPFYFHKHQPREKVIFKAFQDYHSGRPQIDEIHWFDVPEDATKMIGLEKGTFDIVVFNTVTSDVKAQVEQMGAVLDKRGPGGQNRFYFNYTKPPFDNIKVRKAFMHAIDRQAIVDTLWPNGLATLATSPLPPGYFGHIPMEMPEYNPDRAKELLAQAGYPDGLTIKNYFISKSYSYPKIMVLVQEQLKKVGVNIELQMVEHPTY</sequence>
<protein>
    <recommendedName>
        <fullName evidence="5">Solute-binding protein family 5 domain-containing protein</fullName>
    </recommendedName>
</protein>
<evidence type="ECO:0000313" key="6">
    <source>
        <dbReference type="EMBL" id="ETX03509.1"/>
    </source>
</evidence>
<keyword evidence="7" id="KW-1185">Reference proteome</keyword>
<evidence type="ECO:0000256" key="4">
    <source>
        <dbReference type="SAM" id="SignalP"/>
    </source>
</evidence>
<evidence type="ECO:0000259" key="5">
    <source>
        <dbReference type="Pfam" id="PF00496"/>
    </source>
</evidence>
<dbReference type="InterPro" id="IPR039424">
    <property type="entry name" value="SBP_5"/>
</dbReference>
<dbReference type="Gene3D" id="3.10.105.10">
    <property type="entry name" value="Dipeptide-binding Protein, Domain 3"/>
    <property type="match status" value="1"/>
</dbReference>
<gene>
    <name evidence="6" type="ORF">ETSY2_33270</name>
</gene>
<dbReference type="PANTHER" id="PTHR30290:SF9">
    <property type="entry name" value="OLIGOPEPTIDE-BINDING PROTEIN APPA"/>
    <property type="match status" value="1"/>
</dbReference>
<feature type="non-terminal residue" evidence="6">
    <location>
        <position position="403"/>
    </location>
</feature>
<comment type="caution">
    <text evidence="6">The sequence shown here is derived from an EMBL/GenBank/DDBJ whole genome shotgun (WGS) entry which is preliminary data.</text>
</comment>
<proteinExistence type="inferred from homology"/>
<dbReference type="Pfam" id="PF00496">
    <property type="entry name" value="SBP_bac_5"/>
    <property type="match status" value="1"/>
</dbReference>
<feature type="domain" description="Solute-binding protein family 5" evidence="5">
    <location>
        <begin position="81"/>
        <end position="400"/>
    </location>
</feature>
<name>W4LZI1_9BACT</name>
<evidence type="ECO:0000256" key="3">
    <source>
        <dbReference type="ARBA" id="ARBA00022729"/>
    </source>
</evidence>
<dbReference type="PANTHER" id="PTHR30290">
    <property type="entry name" value="PERIPLASMIC BINDING COMPONENT OF ABC TRANSPORTER"/>
    <property type="match status" value="1"/>
</dbReference>
<evidence type="ECO:0000256" key="2">
    <source>
        <dbReference type="ARBA" id="ARBA00022448"/>
    </source>
</evidence>
<feature type="signal peptide" evidence="4">
    <location>
        <begin position="1"/>
        <end position="30"/>
    </location>
</feature>
<keyword evidence="3 4" id="KW-0732">Signal</keyword>
<dbReference type="CDD" id="cd00995">
    <property type="entry name" value="PBP2_NikA_DppA_OppA_like"/>
    <property type="match status" value="1"/>
</dbReference>
<dbReference type="GO" id="GO:1904680">
    <property type="term" value="F:peptide transmembrane transporter activity"/>
    <property type="evidence" value="ECO:0007669"/>
    <property type="project" value="TreeGrafter"/>
</dbReference>
<dbReference type="HOGENOM" id="CLU_017028_7_0_7"/>
<dbReference type="InterPro" id="IPR000914">
    <property type="entry name" value="SBP_5_dom"/>
</dbReference>